<feature type="region of interest" description="Disordered" evidence="1">
    <location>
        <begin position="333"/>
        <end position="561"/>
    </location>
</feature>
<name>A0AAW0YGQ8_9TREE</name>
<reference evidence="2 3" key="1">
    <citation type="journal article" date="2024" name="bioRxiv">
        <title>Comparative genomics of Cryptococcus and Kwoniella reveals pathogenesis evolution and contrasting karyotype dynamics via intercentromeric recombination or chromosome fusion.</title>
        <authorList>
            <person name="Coelho M.A."/>
            <person name="David-Palma M."/>
            <person name="Shea T."/>
            <person name="Bowers K."/>
            <person name="McGinley-Smith S."/>
            <person name="Mohammad A.W."/>
            <person name="Gnirke A."/>
            <person name="Yurkov A.M."/>
            <person name="Nowrousian M."/>
            <person name="Sun S."/>
            <person name="Cuomo C.A."/>
            <person name="Heitman J."/>
        </authorList>
    </citation>
    <scope>NUCLEOTIDE SEQUENCE [LARGE SCALE GENOMIC DNA]</scope>
    <source>
        <strain evidence="2 3">CBS 13917</strain>
    </source>
</reference>
<feature type="compositionally biased region" description="Low complexity" evidence="1">
    <location>
        <begin position="261"/>
        <end position="272"/>
    </location>
</feature>
<feature type="compositionally biased region" description="Low complexity" evidence="1">
    <location>
        <begin position="10"/>
        <end position="30"/>
    </location>
</feature>
<dbReference type="Proteomes" id="UP001388673">
    <property type="component" value="Unassembled WGS sequence"/>
</dbReference>
<dbReference type="GeneID" id="92183575"/>
<accession>A0AAW0YGQ8</accession>
<feature type="region of interest" description="Disordered" evidence="1">
    <location>
        <begin position="1"/>
        <end position="92"/>
    </location>
</feature>
<comment type="caution">
    <text evidence="2">The sequence shown here is derived from an EMBL/GenBank/DDBJ whole genome shotgun (WGS) entry which is preliminary data.</text>
</comment>
<feature type="compositionally biased region" description="Low complexity" evidence="1">
    <location>
        <begin position="473"/>
        <end position="482"/>
    </location>
</feature>
<dbReference type="RefSeq" id="XP_066800409.1">
    <property type="nucleotide sequence ID" value="XM_066949401.1"/>
</dbReference>
<organism evidence="2 3">
    <name type="scientific">Kwoniella newhampshirensis</name>
    <dbReference type="NCBI Taxonomy" id="1651941"/>
    <lineage>
        <taxon>Eukaryota</taxon>
        <taxon>Fungi</taxon>
        <taxon>Dikarya</taxon>
        <taxon>Basidiomycota</taxon>
        <taxon>Agaricomycotina</taxon>
        <taxon>Tremellomycetes</taxon>
        <taxon>Tremellales</taxon>
        <taxon>Cryptococcaceae</taxon>
        <taxon>Kwoniella</taxon>
    </lineage>
</organism>
<evidence type="ECO:0000256" key="1">
    <source>
        <dbReference type="SAM" id="MobiDB-lite"/>
    </source>
</evidence>
<dbReference type="AlphaFoldDB" id="A0AAW0YGQ8"/>
<evidence type="ECO:0000313" key="3">
    <source>
        <dbReference type="Proteomes" id="UP001388673"/>
    </source>
</evidence>
<feature type="compositionally biased region" description="Basic and acidic residues" evidence="1">
    <location>
        <begin position="521"/>
        <end position="534"/>
    </location>
</feature>
<feature type="compositionally biased region" description="Acidic residues" evidence="1">
    <location>
        <begin position="53"/>
        <end position="62"/>
    </location>
</feature>
<dbReference type="EMBL" id="JBCAWK010000012">
    <property type="protein sequence ID" value="KAK8845601.1"/>
    <property type="molecule type" value="Genomic_DNA"/>
</dbReference>
<feature type="compositionally biased region" description="Acidic residues" evidence="1">
    <location>
        <begin position="483"/>
        <end position="495"/>
    </location>
</feature>
<feature type="compositionally biased region" description="Pro residues" evidence="1">
    <location>
        <begin position="250"/>
        <end position="260"/>
    </location>
</feature>
<proteinExistence type="predicted"/>
<gene>
    <name evidence="2" type="ORF">IAR55_006317</name>
</gene>
<feature type="compositionally biased region" description="Polar residues" evidence="1">
    <location>
        <begin position="497"/>
        <end position="512"/>
    </location>
</feature>
<keyword evidence="3" id="KW-1185">Reference proteome</keyword>
<feature type="compositionally biased region" description="Low complexity" evidence="1">
    <location>
        <begin position="334"/>
        <end position="347"/>
    </location>
</feature>
<feature type="region of interest" description="Disordered" evidence="1">
    <location>
        <begin position="146"/>
        <end position="167"/>
    </location>
</feature>
<protein>
    <submittedName>
        <fullName evidence="2">Uncharacterized protein</fullName>
    </submittedName>
</protein>
<dbReference type="KEGG" id="kne:92183575"/>
<feature type="compositionally biased region" description="Low complexity" evidence="1">
    <location>
        <begin position="401"/>
        <end position="448"/>
    </location>
</feature>
<feature type="region of interest" description="Disordered" evidence="1">
    <location>
        <begin position="249"/>
        <end position="273"/>
    </location>
</feature>
<evidence type="ECO:0000313" key="2">
    <source>
        <dbReference type="EMBL" id="KAK8845601.1"/>
    </source>
</evidence>
<sequence>MSSPTLSLHMSTSPMASPRSSVSSGNPSGPLLTPLDELDKSASEMVITTENEIREDDSDTDLDPPPLRLTVQDPFPAKPLLDLSSLPGTSSRPTFTDFSFPTLSSFAAPIDIRRPPSHSPGDVDDIALPTAGFSFGTCPSVPFLGTPTAEQGPFEYPESTSPTSATMNTSTAANLRETFALGMTHRRGSIVVHPHVHSTNNPSPPATRRSSTCSTITTFPSAGRRPSILHSSTIETTVPLVGPSTCTSPVLPPSTFPPPSLGSGPTSRRSSTLMFKQKPLPAPIPPSLLARRGSLPAAQLFGIPSGEQANRTRASYSAGHHVTTTAALYSRRQSMASESGMSSGSGATVVEGDGFGRRGSTRLTTPLMDPHHGGRRGSIPVLYPVHPPLPPSSLGDKAPGRSNSLSSSSRSSIASSRSSLSSSRSNFDPSSFSRPGSFSSPRSASVSGTDHRPPPSSFYSPSSEMRRTRQHGSQLSGLSSSEESNEEEEEAEEDLSTPGTSLFNAGQGTVPSAPTFMDPWSKVHDGDLAERVDGKSSIPLETPPLMERPPLETIDSDRTER</sequence>